<comment type="caution">
    <text evidence="2">The sequence shown here is derived from an EMBL/GenBank/DDBJ whole genome shotgun (WGS) entry which is preliminary data.</text>
</comment>
<gene>
    <name evidence="2" type="ORF">PAHA3_0742</name>
</gene>
<evidence type="ECO:0000256" key="1">
    <source>
        <dbReference type="SAM" id="Phobius"/>
    </source>
</evidence>
<keyword evidence="1" id="KW-0472">Membrane</keyword>
<accession>A0A100VIU8</accession>
<sequence>MNSIYKVSFFITVLVLIMLSFVLFTDIRIPLEGTGRFYKKETMNFGMVLCISITGLLGVLSGLAALEEKVLVHASFLYNFTGWLFMMAVHYYRVAYNNDLFDGLLLSILKWTALFIIIHIIFAFFFIRVDKKKAEREEEKKRKGSIEKVGNHYVYTFGDGSKITVTQEDFQKKDE</sequence>
<evidence type="ECO:0000313" key="3">
    <source>
        <dbReference type="Proteomes" id="UP000069697"/>
    </source>
</evidence>
<evidence type="ECO:0000313" key="2">
    <source>
        <dbReference type="EMBL" id="GAS80671.1"/>
    </source>
</evidence>
<dbReference type="Proteomes" id="UP000069697">
    <property type="component" value="Unassembled WGS sequence"/>
</dbReference>
<feature type="transmembrane region" description="Helical" evidence="1">
    <location>
        <begin position="104"/>
        <end position="127"/>
    </location>
</feature>
<dbReference type="AlphaFoldDB" id="A0A100VIU8"/>
<organism evidence="2 3">
    <name type="scientific">Paenibacillus amylolyticus</name>
    <dbReference type="NCBI Taxonomy" id="1451"/>
    <lineage>
        <taxon>Bacteria</taxon>
        <taxon>Bacillati</taxon>
        <taxon>Bacillota</taxon>
        <taxon>Bacilli</taxon>
        <taxon>Bacillales</taxon>
        <taxon>Paenibacillaceae</taxon>
        <taxon>Paenibacillus</taxon>
    </lineage>
</organism>
<protein>
    <submittedName>
        <fullName evidence="2">Uncharacterized protein</fullName>
    </submittedName>
</protein>
<name>A0A100VIU8_PAEAM</name>
<dbReference type="RefSeq" id="WP_062833518.1">
    <property type="nucleotide sequence ID" value="NZ_BCNV01000001.1"/>
</dbReference>
<dbReference type="EMBL" id="BCNV01000001">
    <property type="protein sequence ID" value="GAS80671.1"/>
    <property type="molecule type" value="Genomic_DNA"/>
</dbReference>
<keyword evidence="1" id="KW-1133">Transmembrane helix</keyword>
<feature type="transmembrane region" description="Helical" evidence="1">
    <location>
        <begin position="70"/>
        <end position="92"/>
    </location>
</feature>
<keyword evidence="1" id="KW-0812">Transmembrane</keyword>
<feature type="transmembrane region" description="Helical" evidence="1">
    <location>
        <begin position="7"/>
        <end position="25"/>
    </location>
</feature>
<reference evidence="3" key="2">
    <citation type="submission" date="2016-01" db="EMBL/GenBank/DDBJ databases">
        <title>Draft Genome Sequence of Paenibacillus amylolyticus Heshi-A3 that Was Isolated from Fermented Rice Bran with Aging Salted Mackerel, Which Was Named Heshiko as Traditional Fermented Seafood in Japan.</title>
        <authorList>
            <person name="Akuzawa S."/>
            <person name="Nakagawa J."/>
            <person name="Kanekatsu T."/>
            <person name="Kubota E."/>
            <person name="Ohtake R."/>
            <person name="Suzuki T."/>
            <person name="Kanesaki Y."/>
        </authorList>
    </citation>
    <scope>NUCLEOTIDE SEQUENCE [LARGE SCALE GENOMIC DNA]</scope>
    <source>
        <strain evidence="3">Heshi-A3</strain>
    </source>
</reference>
<feature type="transmembrane region" description="Helical" evidence="1">
    <location>
        <begin position="45"/>
        <end position="63"/>
    </location>
</feature>
<reference evidence="2 3" key="1">
    <citation type="journal article" date="2016" name="Genome Announc.">
        <title>Draft Genome Sequence of Paenibacillus amylolyticus Heshi-A3, Isolated from Fermented Rice Bran in a Japanese Fermented Seafood Dish.</title>
        <authorList>
            <person name="Akuzawa S."/>
            <person name="Nagaoka J."/>
            <person name="Kanekatsu M."/>
            <person name="Kubota E."/>
            <person name="Ohtake R."/>
            <person name="Suzuki T."/>
            <person name="Kanesaki Y."/>
        </authorList>
    </citation>
    <scope>NUCLEOTIDE SEQUENCE [LARGE SCALE GENOMIC DNA]</scope>
    <source>
        <strain evidence="2 3">Heshi-A3</strain>
    </source>
</reference>
<proteinExistence type="predicted"/>